<proteinExistence type="predicted"/>
<gene>
    <name evidence="1" type="ORF">SAMN02745218_03018</name>
</gene>
<accession>A0A1M5EB10</accession>
<evidence type="ECO:0000313" key="2">
    <source>
        <dbReference type="Proteomes" id="UP000184196"/>
    </source>
</evidence>
<dbReference type="EMBL" id="FQUW01000075">
    <property type="protein sequence ID" value="SHF76418.1"/>
    <property type="molecule type" value="Genomic_DNA"/>
</dbReference>
<dbReference type="AlphaFoldDB" id="A0A1M5EB10"/>
<sequence>MKFLANLSPRITVSITSEYWPFNIAYAHPPLHRRITQEEWEEAIKAAQKHGINTDLSLRMYRARHLEAELLGLCYFHEEFCREWGDENYARFGRWERVGKKGGDKSWLTRLTRETSAPMLNQCSKG</sequence>
<name>A0A1M5EB10_9FIRM</name>
<dbReference type="Proteomes" id="UP000184196">
    <property type="component" value="Unassembled WGS sequence"/>
</dbReference>
<evidence type="ECO:0000313" key="1">
    <source>
        <dbReference type="EMBL" id="SHF76418.1"/>
    </source>
</evidence>
<organism evidence="1 2">
    <name type="scientific">Desulfofundulus australicus DSM 11792</name>
    <dbReference type="NCBI Taxonomy" id="1121425"/>
    <lineage>
        <taxon>Bacteria</taxon>
        <taxon>Bacillati</taxon>
        <taxon>Bacillota</taxon>
        <taxon>Clostridia</taxon>
        <taxon>Eubacteriales</taxon>
        <taxon>Peptococcaceae</taxon>
        <taxon>Desulfofundulus</taxon>
    </lineage>
</organism>
<keyword evidence="2" id="KW-1185">Reference proteome</keyword>
<protein>
    <submittedName>
        <fullName evidence="1">Uncharacterized protein</fullName>
    </submittedName>
</protein>
<reference evidence="2" key="1">
    <citation type="submission" date="2016-11" db="EMBL/GenBank/DDBJ databases">
        <authorList>
            <person name="Varghese N."/>
            <person name="Submissions S."/>
        </authorList>
    </citation>
    <scope>NUCLEOTIDE SEQUENCE [LARGE SCALE GENOMIC DNA]</scope>
    <source>
        <strain evidence="2">DSM 11792</strain>
    </source>
</reference>